<dbReference type="Proteomes" id="UP000776252">
    <property type="component" value="Unassembled WGS sequence"/>
</dbReference>
<dbReference type="InterPro" id="IPR039418">
    <property type="entry name" value="LexA-like"/>
</dbReference>
<protein>
    <recommendedName>
        <fullName evidence="4">Peptidase S24/S26A/S26B/S26C domain-containing protein</fullName>
    </recommendedName>
</protein>
<dbReference type="CDD" id="cd06529">
    <property type="entry name" value="S24_LexA-like"/>
    <property type="match status" value="1"/>
</dbReference>
<evidence type="ECO:0000313" key="5">
    <source>
        <dbReference type="EMBL" id="MBU3161650.1"/>
    </source>
</evidence>
<dbReference type="EMBL" id="JAHLDV010000082">
    <property type="protein sequence ID" value="MBU3161650.1"/>
    <property type="molecule type" value="Genomic_DNA"/>
</dbReference>
<keyword evidence="1" id="KW-0805">Transcription regulation</keyword>
<evidence type="ECO:0000256" key="3">
    <source>
        <dbReference type="ARBA" id="ARBA00023163"/>
    </source>
</evidence>
<dbReference type="InterPro" id="IPR001387">
    <property type="entry name" value="Cro/C1-type_HTH"/>
</dbReference>
<feature type="domain" description="Peptidase S24/S26A/S26B/S26C" evidence="4">
    <location>
        <begin position="151"/>
        <end position="246"/>
    </location>
</feature>
<name>A0ABS6BYJ0_9CLOT</name>
<accession>A0ABS6BYJ0</accession>
<evidence type="ECO:0000259" key="4">
    <source>
        <dbReference type="Pfam" id="PF00717"/>
    </source>
</evidence>
<dbReference type="Pfam" id="PF00717">
    <property type="entry name" value="Peptidase_S24"/>
    <property type="match status" value="1"/>
</dbReference>
<gene>
    <name evidence="5" type="ORF">KPL37_18290</name>
</gene>
<dbReference type="PANTHER" id="PTHR40661">
    <property type="match status" value="1"/>
</dbReference>
<reference evidence="5 6" key="1">
    <citation type="submission" date="2021-06" db="EMBL/GenBank/DDBJ databases">
        <title>Clostridia strains as spoilage organisms.</title>
        <authorList>
            <person name="Wambui J."/>
            <person name="Stephan R."/>
            <person name="Stevens M.J.A."/>
        </authorList>
    </citation>
    <scope>NUCLEOTIDE SEQUENCE [LARGE SCALE GENOMIC DNA]</scope>
    <source>
        <strain evidence="5 6">DSM 14204</strain>
    </source>
</reference>
<evidence type="ECO:0000256" key="1">
    <source>
        <dbReference type="ARBA" id="ARBA00023015"/>
    </source>
</evidence>
<proteinExistence type="predicted"/>
<dbReference type="InterPro" id="IPR015927">
    <property type="entry name" value="Peptidase_S24_S26A/B/C"/>
</dbReference>
<comment type="caution">
    <text evidence="5">The sequence shown here is derived from an EMBL/GenBank/DDBJ whole genome shotgun (WGS) entry which is preliminary data.</text>
</comment>
<evidence type="ECO:0000256" key="2">
    <source>
        <dbReference type="ARBA" id="ARBA00023125"/>
    </source>
</evidence>
<keyword evidence="2" id="KW-0238">DNA-binding</keyword>
<dbReference type="RefSeq" id="WP_216151516.1">
    <property type="nucleotide sequence ID" value="NZ_JAHLDV010000082.1"/>
</dbReference>
<evidence type="ECO:0000313" key="6">
    <source>
        <dbReference type="Proteomes" id="UP000776252"/>
    </source>
</evidence>
<keyword evidence="3" id="KW-0804">Transcription</keyword>
<organism evidence="5 6">
    <name type="scientific">Clostridium frigoris</name>
    <dbReference type="NCBI Taxonomy" id="205327"/>
    <lineage>
        <taxon>Bacteria</taxon>
        <taxon>Bacillati</taxon>
        <taxon>Bacillota</taxon>
        <taxon>Clostridia</taxon>
        <taxon>Eubacteriales</taxon>
        <taxon>Clostridiaceae</taxon>
        <taxon>Clostridium</taxon>
    </lineage>
</organism>
<dbReference type="PANTHER" id="PTHR40661:SF1">
    <property type="entry name" value="HTH CRO_C1-TYPE DOMAIN-CONTAINING PROTEIN"/>
    <property type="match status" value="1"/>
</dbReference>
<keyword evidence="6" id="KW-1185">Reference proteome</keyword>
<sequence length="256" mass="28938">MNDFDNEKFSSLLKTAIGSSRTITEFSKNCGVARPYISKFLNLKLDTAPSPDVISKFANNARNGVTEDDLSVAAGYIEDPVNQWLKEMNPSLTDTERDNLIVDKRNQANIMYDNNKEILPPIKVPVLSHIDDTEGFKSDNDENVSYWSYVTSHETKGVENSFYLSVEDNSMSNTKILEGDLVYVLPQDYGNNGDIVVVIINGETYIRRFNKINNIIMFQAENAEFDSFAYPNSEFKSSEIKIIGKVSYLHSNLNLK</sequence>
<dbReference type="CDD" id="cd00093">
    <property type="entry name" value="HTH_XRE"/>
    <property type="match status" value="1"/>
</dbReference>